<accession>A0A099YCE7</accession>
<dbReference type="InterPro" id="IPR036410">
    <property type="entry name" value="HSP_DnaJ_Cys-rich_dom_sf"/>
</dbReference>
<name>A0A099YCE7_LIMMU</name>
<protein>
    <submittedName>
        <fullName evidence="1">Uncharacterized protein</fullName>
    </submittedName>
</protein>
<evidence type="ECO:0000313" key="2">
    <source>
        <dbReference type="Proteomes" id="UP000030001"/>
    </source>
</evidence>
<reference evidence="1 2" key="1">
    <citation type="submission" date="2014-09" db="EMBL/GenBank/DDBJ databases">
        <title>Lactobacillus mucosae CRL573 Genome Sequencing.</title>
        <authorList>
            <person name="Bleckwedel J."/>
            <person name="Teran L.C."/>
            <person name="Bonacina J."/>
            <person name="Saavedra L."/>
            <person name="Mozzi F.B."/>
            <person name="Raya R.R."/>
        </authorList>
    </citation>
    <scope>NUCLEOTIDE SEQUENCE [LARGE SCALE GENOMIC DNA]</scope>
    <source>
        <strain evidence="1 2">CRL573</strain>
    </source>
</reference>
<dbReference type="SUPFAM" id="SSF57938">
    <property type="entry name" value="DnaJ/Hsp40 cysteine-rich domain"/>
    <property type="match status" value="1"/>
</dbReference>
<organism evidence="1 2">
    <name type="scientific">Limosilactobacillus mucosae</name>
    <name type="common">Lactobacillus mucosae</name>
    <dbReference type="NCBI Taxonomy" id="97478"/>
    <lineage>
        <taxon>Bacteria</taxon>
        <taxon>Bacillati</taxon>
        <taxon>Bacillota</taxon>
        <taxon>Bacilli</taxon>
        <taxon>Lactobacillales</taxon>
        <taxon>Lactobacillaceae</taxon>
        <taxon>Limosilactobacillus</taxon>
    </lineage>
</organism>
<dbReference type="Gene3D" id="6.20.20.10">
    <property type="match status" value="1"/>
</dbReference>
<comment type="caution">
    <text evidence="1">The sequence shown here is derived from an EMBL/GenBank/DDBJ whole genome shotgun (WGS) entry which is preliminary data.</text>
</comment>
<evidence type="ECO:0000313" key="1">
    <source>
        <dbReference type="EMBL" id="KGL67096.1"/>
    </source>
</evidence>
<sequence>MLKLTKDKMILDTEQCCAWCDGSGYLDTIERKCPFCEGDGMLRIDPAIVRVMKSSGHWDSNNEVDASLMHDMGV</sequence>
<dbReference type="Proteomes" id="UP000030001">
    <property type="component" value="Unassembled WGS sequence"/>
</dbReference>
<dbReference type="AlphaFoldDB" id="A0A099YCE7"/>
<dbReference type="EMBL" id="JROC01000028">
    <property type="protein sequence ID" value="KGL67096.1"/>
    <property type="molecule type" value="Genomic_DNA"/>
</dbReference>
<gene>
    <name evidence="1" type="ORF">LX03_03900</name>
</gene>
<proteinExistence type="predicted"/>